<dbReference type="PROSITE" id="PS51063">
    <property type="entry name" value="HTH_CRP_2"/>
    <property type="match status" value="1"/>
</dbReference>
<keyword evidence="2" id="KW-0238">DNA-binding</keyword>
<dbReference type="EMBL" id="JACIJK010000004">
    <property type="protein sequence ID" value="MBB5714566.1"/>
    <property type="molecule type" value="Genomic_DNA"/>
</dbReference>
<dbReference type="InterPro" id="IPR014710">
    <property type="entry name" value="RmlC-like_jellyroll"/>
</dbReference>
<evidence type="ECO:0000256" key="2">
    <source>
        <dbReference type="ARBA" id="ARBA00023125"/>
    </source>
</evidence>
<keyword evidence="6" id="KW-1185">Reference proteome</keyword>
<comment type="caution">
    <text evidence="5">The sequence shown here is derived from an EMBL/GenBank/DDBJ whole genome shotgun (WGS) entry which is preliminary data.</text>
</comment>
<dbReference type="Pfam" id="PF00027">
    <property type="entry name" value="cNMP_binding"/>
    <property type="match status" value="1"/>
</dbReference>
<evidence type="ECO:0000313" key="5">
    <source>
        <dbReference type="EMBL" id="MBB5714566.1"/>
    </source>
</evidence>
<dbReference type="Proteomes" id="UP000546200">
    <property type="component" value="Unassembled WGS sequence"/>
</dbReference>
<dbReference type="Gene3D" id="2.60.120.10">
    <property type="entry name" value="Jelly Rolls"/>
    <property type="match status" value="1"/>
</dbReference>
<dbReference type="InterPro" id="IPR036390">
    <property type="entry name" value="WH_DNA-bd_sf"/>
</dbReference>
<dbReference type="Gene3D" id="1.10.10.10">
    <property type="entry name" value="Winged helix-like DNA-binding domain superfamily/Winged helix DNA-binding domain"/>
    <property type="match status" value="1"/>
</dbReference>
<gene>
    <name evidence="5" type="ORF">FHS94_001402</name>
</gene>
<evidence type="ECO:0000256" key="3">
    <source>
        <dbReference type="ARBA" id="ARBA00023163"/>
    </source>
</evidence>
<protein>
    <submittedName>
        <fullName evidence="5">CRP-like cAMP-binding protein</fullName>
    </submittedName>
</protein>
<accession>A0A7W9BCX9</accession>
<proteinExistence type="predicted"/>
<dbReference type="SUPFAM" id="SSF51206">
    <property type="entry name" value="cAMP-binding domain-like"/>
    <property type="match status" value="1"/>
</dbReference>
<name>A0A7W9BCX9_9SPHN</name>
<dbReference type="SUPFAM" id="SSF46785">
    <property type="entry name" value="Winged helix' DNA-binding domain"/>
    <property type="match status" value="1"/>
</dbReference>
<dbReference type="GO" id="GO:0006355">
    <property type="term" value="P:regulation of DNA-templated transcription"/>
    <property type="evidence" value="ECO:0007669"/>
    <property type="project" value="InterPro"/>
</dbReference>
<dbReference type="CDD" id="cd00038">
    <property type="entry name" value="CAP_ED"/>
    <property type="match status" value="1"/>
</dbReference>
<reference evidence="5 6" key="1">
    <citation type="submission" date="2020-08" db="EMBL/GenBank/DDBJ databases">
        <title>Genomic Encyclopedia of Type Strains, Phase IV (KMG-IV): sequencing the most valuable type-strain genomes for metagenomic binning, comparative biology and taxonomic classification.</title>
        <authorList>
            <person name="Goeker M."/>
        </authorList>
    </citation>
    <scope>NUCLEOTIDE SEQUENCE [LARGE SCALE GENOMIC DNA]</scope>
    <source>
        <strain evidence="5 6">DSM 100044</strain>
    </source>
</reference>
<dbReference type="InterPro" id="IPR036388">
    <property type="entry name" value="WH-like_DNA-bd_sf"/>
</dbReference>
<dbReference type="GO" id="GO:0003677">
    <property type="term" value="F:DNA binding"/>
    <property type="evidence" value="ECO:0007669"/>
    <property type="project" value="UniProtKB-KW"/>
</dbReference>
<dbReference type="InterPro" id="IPR012318">
    <property type="entry name" value="HTH_CRP"/>
</dbReference>
<dbReference type="AlphaFoldDB" id="A0A7W9BCX9"/>
<keyword evidence="1" id="KW-0805">Transcription regulation</keyword>
<feature type="domain" description="HTH crp-type" evidence="4">
    <location>
        <begin position="152"/>
        <end position="223"/>
    </location>
</feature>
<dbReference type="InterPro" id="IPR000595">
    <property type="entry name" value="cNMP-bd_dom"/>
</dbReference>
<dbReference type="Pfam" id="PF13545">
    <property type="entry name" value="HTH_Crp_2"/>
    <property type="match status" value="1"/>
</dbReference>
<dbReference type="RefSeq" id="WP_184056030.1">
    <property type="nucleotide sequence ID" value="NZ_JACIJK010000004.1"/>
</dbReference>
<sequence>MSTSSQDQMQLFVDRLMKRSALGRQEQDAILSLPSQSIAYDRRRDIVELDDATGSAFLVASGMVGRFAQTGSGARQYTAFYLPGDMVDLHSTVRAVGLGGVSAISDTVILRVPHAALRQVAARFPAVAEAFWRDCMLDAAVLMQWAVNVGRRDAQTRLAHLFCEMAIRSGEDRTASTSYALPLTQEHLGDAAALTSIHVNRCLKALSNLVSIKAGVVEIHDWRALARAGDFDPAYLLADTSPARPQRVLVTA</sequence>
<keyword evidence="3" id="KW-0804">Transcription</keyword>
<evidence type="ECO:0000259" key="4">
    <source>
        <dbReference type="PROSITE" id="PS51063"/>
    </source>
</evidence>
<organism evidence="5 6">
    <name type="scientific">Sphingomonas aerophila</name>
    <dbReference type="NCBI Taxonomy" id="1344948"/>
    <lineage>
        <taxon>Bacteria</taxon>
        <taxon>Pseudomonadati</taxon>
        <taxon>Pseudomonadota</taxon>
        <taxon>Alphaproteobacteria</taxon>
        <taxon>Sphingomonadales</taxon>
        <taxon>Sphingomonadaceae</taxon>
        <taxon>Sphingomonas</taxon>
    </lineage>
</organism>
<evidence type="ECO:0000313" key="6">
    <source>
        <dbReference type="Proteomes" id="UP000546200"/>
    </source>
</evidence>
<dbReference type="InterPro" id="IPR018490">
    <property type="entry name" value="cNMP-bd_dom_sf"/>
</dbReference>
<evidence type="ECO:0000256" key="1">
    <source>
        <dbReference type="ARBA" id="ARBA00023015"/>
    </source>
</evidence>